<dbReference type="InterPro" id="IPR018640">
    <property type="entry name" value="DUF2063"/>
</dbReference>
<gene>
    <name evidence="2" type="ORF">I7X39_01535</name>
</gene>
<comment type="caution">
    <text evidence="2">The sequence shown here is derived from an EMBL/GenBank/DDBJ whole genome shotgun (WGS) entry which is preliminary data.</text>
</comment>
<evidence type="ECO:0000313" key="3">
    <source>
        <dbReference type="Proteomes" id="UP000613266"/>
    </source>
</evidence>
<name>A0A931IZG8_9BURK</name>
<dbReference type="AlphaFoldDB" id="A0A931IZG8"/>
<dbReference type="EMBL" id="JAEDAK010000001">
    <property type="protein sequence ID" value="MBH9575576.1"/>
    <property type="molecule type" value="Genomic_DNA"/>
</dbReference>
<protein>
    <submittedName>
        <fullName evidence="2">DNA-binding domain-containing protein</fullName>
    </submittedName>
</protein>
<accession>A0A931IZG8</accession>
<reference evidence="2" key="1">
    <citation type="submission" date="2020-12" db="EMBL/GenBank/DDBJ databases">
        <title>The genome sequence of Inhella sp. 1Y17.</title>
        <authorList>
            <person name="Liu Y."/>
        </authorList>
    </citation>
    <scope>NUCLEOTIDE SEQUENCE</scope>
    <source>
        <strain evidence="2">1Y17</strain>
    </source>
</reference>
<proteinExistence type="predicted"/>
<keyword evidence="3" id="KW-1185">Reference proteome</keyword>
<keyword evidence="2" id="KW-0238">DNA-binding</keyword>
<organism evidence="2 3">
    <name type="scientific">Inhella proteolytica</name>
    <dbReference type="NCBI Taxonomy" id="2795029"/>
    <lineage>
        <taxon>Bacteria</taxon>
        <taxon>Pseudomonadati</taxon>
        <taxon>Pseudomonadota</taxon>
        <taxon>Betaproteobacteria</taxon>
        <taxon>Burkholderiales</taxon>
        <taxon>Sphaerotilaceae</taxon>
        <taxon>Inhella</taxon>
    </lineage>
</organism>
<dbReference type="GO" id="GO:0003677">
    <property type="term" value="F:DNA binding"/>
    <property type="evidence" value="ECO:0007669"/>
    <property type="project" value="UniProtKB-KW"/>
</dbReference>
<sequence>MTVDAQARLVQAIWGPEPPSAGALEAAGLSGLGSHGLARGLAAYREHAKALSVRVLAAAYPRVQAWLGDEDFAGLAWAFARRQPPQEGDLARWGGTLPAFLAELPEVEPELPALARLDWALHALSWQADEHPQADLLEQLQAQGDGMLTLSAHLHRLQLPAGAWACAEAVGAPAWQMPGAEAGQGELVVWRQGWRPCWATLPAGWGLWLERLQAGATLGEAIETALEAAPDFNPGQALHTALAAGWLLGLRP</sequence>
<dbReference type="Proteomes" id="UP000613266">
    <property type="component" value="Unassembled WGS sequence"/>
</dbReference>
<dbReference type="InterPro" id="IPR044922">
    <property type="entry name" value="DUF2063_N_sf"/>
</dbReference>
<feature type="domain" description="Putative DNA-binding" evidence="1">
    <location>
        <begin position="6"/>
        <end position="101"/>
    </location>
</feature>
<dbReference type="Gene3D" id="1.10.150.690">
    <property type="entry name" value="DUF2063"/>
    <property type="match status" value="1"/>
</dbReference>
<evidence type="ECO:0000313" key="2">
    <source>
        <dbReference type="EMBL" id="MBH9575576.1"/>
    </source>
</evidence>
<evidence type="ECO:0000259" key="1">
    <source>
        <dbReference type="Pfam" id="PF09836"/>
    </source>
</evidence>
<dbReference type="Pfam" id="PF09836">
    <property type="entry name" value="DUF2063"/>
    <property type="match status" value="1"/>
</dbReference>
<dbReference type="RefSeq" id="WP_198109187.1">
    <property type="nucleotide sequence ID" value="NZ_JAEDAK010000001.1"/>
</dbReference>